<evidence type="ECO:0000313" key="5">
    <source>
        <dbReference type="Proteomes" id="UP001175353"/>
    </source>
</evidence>
<dbReference type="PANTHER" id="PTHR34693:SF5">
    <property type="match status" value="1"/>
</dbReference>
<dbReference type="PANTHER" id="PTHR34693">
    <property type="entry name" value="PROTEIN PAR32"/>
    <property type="match status" value="1"/>
</dbReference>
<dbReference type="InterPro" id="IPR053203">
    <property type="entry name" value="Cisplatin_resist-associated"/>
</dbReference>
<comment type="caution">
    <text evidence="3">The sequence shown here is derived from an EMBL/GenBank/DDBJ whole genome shotgun (WGS) entry which is preliminary data.</text>
</comment>
<keyword evidence="5" id="KW-1185">Reference proteome</keyword>
<dbReference type="Proteomes" id="UP000310066">
    <property type="component" value="Unassembled WGS sequence"/>
</dbReference>
<dbReference type="AlphaFoldDB" id="A0A4V6WK54"/>
<feature type="compositionally biased region" description="Polar residues" evidence="1">
    <location>
        <begin position="59"/>
        <end position="71"/>
    </location>
</feature>
<name>A0A4V6WK54_9PEZI</name>
<dbReference type="InterPro" id="IPR022024">
    <property type="entry name" value="DUF3602"/>
</dbReference>
<gene>
    <name evidence="3" type="ORF">B0A54_09418</name>
    <name evidence="2" type="ORF">LTR91_025666</name>
</gene>
<proteinExistence type="predicted"/>
<reference evidence="3 4" key="1">
    <citation type="submission" date="2017-03" db="EMBL/GenBank/DDBJ databases">
        <title>Genomes of endolithic fungi from Antarctica.</title>
        <authorList>
            <person name="Coleine C."/>
            <person name="Masonjones S."/>
            <person name="Stajich J.E."/>
        </authorList>
    </citation>
    <scope>NUCLEOTIDE SEQUENCE [LARGE SCALE GENOMIC DNA]</scope>
    <source>
        <strain evidence="3 4">CCFEE 5311</strain>
    </source>
</reference>
<dbReference type="Proteomes" id="UP001175353">
    <property type="component" value="Unassembled WGS sequence"/>
</dbReference>
<feature type="compositionally biased region" description="Gly residues" evidence="1">
    <location>
        <begin position="119"/>
        <end position="130"/>
    </location>
</feature>
<evidence type="ECO:0000313" key="2">
    <source>
        <dbReference type="EMBL" id="KAK0950439.1"/>
    </source>
</evidence>
<reference evidence="2" key="2">
    <citation type="submission" date="2023-06" db="EMBL/GenBank/DDBJ databases">
        <title>Black Yeasts Isolated from many extreme environments.</title>
        <authorList>
            <person name="Coleine C."/>
            <person name="Stajich J.E."/>
            <person name="Selbmann L."/>
        </authorList>
    </citation>
    <scope>NUCLEOTIDE SEQUENCE</scope>
    <source>
        <strain evidence="2">CCFEE 5200</strain>
    </source>
</reference>
<sequence>MPYGRGGAGNIEAHEQDKVRVAADLEANHQATNPSHETHVPLIGDEQKYAHSGRGGSGNYYSPQELSQTGSFDGAHRSHVLGDGTLAPADAESTSNTGGAATSSCTTAQASARSTRTVGRGGAGNFGYGMGVSEEKAARERMEEELRRKRVQAEVEEKVRHALAEPPRAMLTGEKAY</sequence>
<accession>A0A4V6WK54</accession>
<evidence type="ECO:0000313" key="4">
    <source>
        <dbReference type="Proteomes" id="UP000310066"/>
    </source>
</evidence>
<organism evidence="3 4">
    <name type="scientific">Friedmanniomyces endolithicus</name>
    <dbReference type="NCBI Taxonomy" id="329885"/>
    <lineage>
        <taxon>Eukaryota</taxon>
        <taxon>Fungi</taxon>
        <taxon>Dikarya</taxon>
        <taxon>Ascomycota</taxon>
        <taxon>Pezizomycotina</taxon>
        <taxon>Dothideomycetes</taxon>
        <taxon>Dothideomycetidae</taxon>
        <taxon>Mycosphaerellales</taxon>
        <taxon>Teratosphaeriaceae</taxon>
        <taxon>Friedmanniomyces</taxon>
    </lineage>
</organism>
<dbReference type="OrthoDB" id="4159136at2759"/>
<dbReference type="EMBL" id="NAJP01000033">
    <property type="protein sequence ID" value="TKA40469.1"/>
    <property type="molecule type" value="Genomic_DNA"/>
</dbReference>
<dbReference type="Pfam" id="PF12223">
    <property type="entry name" value="DUF3602"/>
    <property type="match status" value="1"/>
</dbReference>
<evidence type="ECO:0000256" key="1">
    <source>
        <dbReference type="SAM" id="MobiDB-lite"/>
    </source>
</evidence>
<feature type="compositionally biased region" description="Basic and acidic residues" evidence="1">
    <location>
        <begin position="133"/>
        <end position="143"/>
    </location>
</feature>
<feature type="compositionally biased region" description="Low complexity" evidence="1">
    <location>
        <begin position="91"/>
        <end position="117"/>
    </location>
</feature>
<dbReference type="EMBL" id="JAUJLE010000835">
    <property type="protein sequence ID" value="KAK0950439.1"/>
    <property type="molecule type" value="Genomic_DNA"/>
</dbReference>
<protein>
    <submittedName>
        <fullName evidence="3">Uncharacterized protein</fullName>
    </submittedName>
</protein>
<evidence type="ECO:0000313" key="3">
    <source>
        <dbReference type="EMBL" id="TKA40469.1"/>
    </source>
</evidence>
<feature type="region of interest" description="Disordered" evidence="1">
    <location>
        <begin position="48"/>
        <end position="143"/>
    </location>
</feature>